<dbReference type="PANTHER" id="PTHR16290:SF0">
    <property type="entry name" value="DECAPPING PROTEIN 1, ISOFORM A"/>
    <property type="match status" value="1"/>
</dbReference>
<dbReference type="InterPro" id="IPR031953">
    <property type="entry name" value="mRNA_decap_C"/>
</dbReference>
<gene>
    <name evidence="8" type="ORF">CDAUBV1_LOCUS6530</name>
</gene>
<evidence type="ECO:0000256" key="2">
    <source>
        <dbReference type="ARBA" id="ARBA00008778"/>
    </source>
</evidence>
<keyword evidence="3" id="KW-0963">Cytoplasm</keyword>
<evidence type="ECO:0000256" key="5">
    <source>
        <dbReference type="ARBA" id="ARBA00023161"/>
    </source>
</evidence>
<evidence type="ECO:0000313" key="8">
    <source>
        <dbReference type="EMBL" id="CAL5133267.1"/>
    </source>
</evidence>
<reference evidence="8" key="1">
    <citation type="submission" date="2024-06" db="EMBL/GenBank/DDBJ databases">
        <authorList>
            <person name="Liu X."/>
            <person name="Lenzi L."/>
            <person name="Haldenby T S."/>
            <person name="Uol C."/>
        </authorList>
    </citation>
    <scope>NUCLEOTIDE SEQUENCE</scope>
</reference>
<dbReference type="Gene3D" id="2.30.29.30">
    <property type="entry name" value="Pleckstrin-homology domain (PH domain)/Phosphotyrosine-binding domain (PTB)"/>
    <property type="match status" value="1"/>
</dbReference>
<evidence type="ECO:0000259" key="7">
    <source>
        <dbReference type="Pfam" id="PF16741"/>
    </source>
</evidence>
<dbReference type="GO" id="GO:0000184">
    <property type="term" value="P:nuclear-transcribed mRNA catabolic process, nonsense-mediated decay"/>
    <property type="evidence" value="ECO:0007669"/>
    <property type="project" value="UniProtKB-KW"/>
</dbReference>
<dbReference type="PANTHER" id="PTHR16290">
    <property type="entry name" value="TRANSCRIPTION FACTOR SMIF DECAPPING ENZYME DCP1"/>
    <property type="match status" value="1"/>
</dbReference>
<dbReference type="GO" id="GO:0006397">
    <property type="term" value="P:mRNA processing"/>
    <property type="evidence" value="ECO:0007669"/>
    <property type="project" value="UniProtKB-KW"/>
</dbReference>
<feature type="domain" description="mRNA-decapping enzyme C-terminal" evidence="7">
    <location>
        <begin position="508"/>
        <end position="541"/>
    </location>
</feature>
<dbReference type="Pfam" id="PF16741">
    <property type="entry name" value="mRNA_decap_C"/>
    <property type="match status" value="1"/>
</dbReference>
<dbReference type="InterPro" id="IPR010334">
    <property type="entry name" value="Dcp1"/>
</dbReference>
<dbReference type="AlphaFoldDB" id="A0AAV2TCT2"/>
<comment type="subcellular location">
    <subcellularLocation>
        <location evidence="1">Cytoplasm</location>
    </subcellularLocation>
</comment>
<dbReference type="SUPFAM" id="SSF50729">
    <property type="entry name" value="PH domain-like"/>
    <property type="match status" value="1"/>
</dbReference>
<evidence type="ECO:0000313" key="9">
    <source>
        <dbReference type="Proteomes" id="UP001497525"/>
    </source>
</evidence>
<organism evidence="8 9">
    <name type="scientific">Calicophoron daubneyi</name>
    <name type="common">Rumen fluke</name>
    <name type="synonym">Paramphistomum daubneyi</name>
    <dbReference type="NCBI Taxonomy" id="300641"/>
    <lineage>
        <taxon>Eukaryota</taxon>
        <taxon>Metazoa</taxon>
        <taxon>Spiralia</taxon>
        <taxon>Lophotrochozoa</taxon>
        <taxon>Platyhelminthes</taxon>
        <taxon>Trematoda</taxon>
        <taxon>Digenea</taxon>
        <taxon>Plagiorchiida</taxon>
        <taxon>Pronocephalata</taxon>
        <taxon>Paramphistomoidea</taxon>
        <taxon>Paramphistomidae</taxon>
        <taxon>Calicophoron</taxon>
    </lineage>
</organism>
<sequence length="545" mass="60148">MVDDSSLNVSVIQAYDQFCTQVIDKSSSAHVYSFKKESKSWVKSKIGGVFFLYKRSKVPFYSFMVLNRKSPNLNQIEMITPALQLQLHSPFLLYKTSRDDIFSIWFFSPEDCVRIAEELGKIVFDLGGAGLRIAAVSEVKTRSSVQKNAAPEAVTNGLTQLISFIRRSGDSDEKFMTQNQISTQANLLKRTSKSNGIQQLGPTSPETPNLLDMLRKAKMDFTTSGPHNSGLDNDQNIDTELQRLRTVCHITPTTSGSSLTSDKLCSGIPTSVSNPGIVIKPSSSMRNESHISVAELEQQLLREHVKVPVFIAGDEGTDDSSSEERGRSRPVPLRPVPLIACKTDEIRSTDHSQPSRLLSDLDAGYADDVDETYEEDSHPQNSGLLVAEKSSACCRAGMVQRKQRRHRHHENSQSHDEQTLHAFKLPNFTPESFVPMTVQNREEAEGNDDLDEPLVTPAMLSSVPSASAVGLTVNMTTRSPAASPRPADPLNIATNGSYSDKNETVDGLTKEQLRDALVHLLQNDSGFLHQIHAAYMATLQSRITS</sequence>
<feature type="region of interest" description="Disordered" evidence="6">
    <location>
        <begin position="478"/>
        <end position="498"/>
    </location>
</feature>
<evidence type="ECO:0000256" key="1">
    <source>
        <dbReference type="ARBA" id="ARBA00004496"/>
    </source>
</evidence>
<keyword evidence="4" id="KW-0507">mRNA processing</keyword>
<dbReference type="GO" id="GO:0008047">
    <property type="term" value="F:enzyme activator activity"/>
    <property type="evidence" value="ECO:0007669"/>
    <property type="project" value="InterPro"/>
</dbReference>
<dbReference type="EMBL" id="CAXLJL010000156">
    <property type="protein sequence ID" value="CAL5133267.1"/>
    <property type="molecule type" value="Genomic_DNA"/>
</dbReference>
<feature type="region of interest" description="Disordered" evidence="6">
    <location>
        <begin position="313"/>
        <end position="333"/>
    </location>
</feature>
<evidence type="ECO:0000256" key="4">
    <source>
        <dbReference type="ARBA" id="ARBA00022664"/>
    </source>
</evidence>
<dbReference type="GO" id="GO:0031087">
    <property type="term" value="P:deadenylation-independent decapping of nuclear-transcribed mRNA"/>
    <property type="evidence" value="ECO:0007669"/>
    <property type="project" value="TreeGrafter"/>
</dbReference>
<protein>
    <recommendedName>
        <fullName evidence="7">mRNA-decapping enzyme C-terminal domain-containing protein</fullName>
    </recommendedName>
</protein>
<evidence type="ECO:0000256" key="6">
    <source>
        <dbReference type="SAM" id="MobiDB-lite"/>
    </source>
</evidence>
<evidence type="ECO:0000256" key="3">
    <source>
        <dbReference type="ARBA" id="ARBA00022490"/>
    </source>
</evidence>
<proteinExistence type="inferred from homology"/>
<dbReference type="Proteomes" id="UP001497525">
    <property type="component" value="Unassembled WGS sequence"/>
</dbReference>
<name>A0AAV2TCT2_CALDB</name>
<dbReference type="Gene3D" id="6.10.140.2030">
    <property type="match status" value="1"/>
</dbReference>
<comment type="similarity">
    <text evidence="2">Belongs to the DCP1 family.</text>
</comment>
<dbReference type="Pfam" id="PF06058">
    <property type="entry name" value="DCP1"/>
    <property type="match status" value="1"/>
</dbReference>
<accession>A0AAV2TCT2</accession>
<comment type="caution">
    <text evidence="8">The sequence shown here is derived from an EMBL/GenBank/DDBJ whole genome shotgun (WGS) entry which is preliminary data.</text>
</comment>
<dbReference type="GO" id="GO:0003729">
    <property type="term" value="F:mRNA binding"/>
    <property type="evidence" value="ECO:0007669"/>
    <property type="project" value="TreeGrafter"/>
</dbReference>
<dbReference type="CDD" id="cd13182">
    <property type="entry name" value="EVH1-like_Dcp1"/>
    <property type="match status" value="1"/>
</dbReference>
<keyword evidence="5" id="KW-0866">Nonsense-mediated mRNA decay</keyword>
<dbReference type="InterPro" id="IPR011993">
    <property type="entry name" value="PH-like_dom_sf"/>
</dbReference>
<dbReference type="GO" id="GO:0000290">
    <property type="term" value="P:deadenylation-dependent decapping of nuclear-transcribed mRNA"/>
    <property type="evidence" value="ECO:0007669"/>
    <property type="project" value="InterPro"/>
</dbReference>
<dbReference type="GO" id="GO:0000932">
    <property type="term" value="C:P-body"/>
    <property type="evidence" value="ECO:0007669"/>
    <property type="project" value="TreeGrafter"/>
</dbReference>